<keyword evidence="3" id="KW-1185">Reference proteome</keyword>
<feature type="compositionally biased region" description="Basic and acidic residues" evidence="1">
    <location>
        <begin position="10"/>
        <end position="31"/>
    </location>
</feature>
<accession>A0AA35YCZ6</accession>
<dbReference type="EMBL" id="OX465077">
    <property type="protein sequence ID" value="CAI9268711.1"/>
    <property type="molecule type" value="Genomic_DNA"/>
</dbReference>
<organism evidence="2 3">
    <name type="scientific">Lactuca saligna</name>
    <name type="common">Willowleaf lettuce</name>
    <dbReference type="NCBI Taxonomy" id="75948"/>
    <lineage>
        <taxon>Eukaryota</taxon>
        <taxon>Viridiplantae</taxon>
        <taxon>Streptophyta</taxon>
        <taxon>Embryophyta</taxon>
        <taxon>Tracheophyta</taxon>
        <taxon>Spermatophyta</taxon>
        <taxon>Magnoliopsida</taxon>
        <taxon>eudicotyledons</taxon>
        <taxon>Gunneridae</taxon>
        <taxon>Pentapetalae</taxon>
        <taxon>asterids</taxon>
        <taxon>campanulids</taxon>
        <taxon>Asterales</taxon>
        <taxon>Asteraceae</taxon>
        <taxon>Cichorioideae</taxon>
        <taxon>Cichorieae</taxon>
        <taxon>Lactucinae</taxon>
        <taxon>Lactuca</taxon>
    </lineage>
</organism>
<sequence length="366" mass="42813">MFQESQIAEQEQHVKREIRSKKIFDKSVPEKKSHKPLNGLLLEKDIRLNRKYERVPIEKDIKNKGTDESVKEEQEDSVRKTRDVTGTKQAILRMGFRSILQVNNTSYPGQLSYYLLDVYDTDSRRLVLQNSVIKITEQTMHDMMGLSIDGEDINELPLYDKGNQILEEWKGQYTGDKFNVEEYLRRIQATTKDSLMFTLNFLTLFVKNFIESMLMGTNQIKVLVYVYNMKYAIKLGKRLPFNGHITGANLLEIQRFEISVGGFGRQFWDEHEDVDMKDETRGEEEQLVSFKRDFGDEEAYAALLEHSYGIIVTEKHTMEVALKDGLEKLPDSVVLKEWMEKMNEHFMELHEGENNKKVHESEGYNN</sequence>
<gene>
    <name evidence="2" type="ORF">LSALG_LOCUS9121</name>
</gene>
<proteinExistence type="predicted"/>
<protein>
    <submittedName>
        <fullName evidence="2">Uncharacterized protein</fullName>
    </submittedName>
</protein>
<evidence type="ECO:0000256" key="1">
    <source>
        <dbReference type="SAM" id="MobiDB-lite"/>
    </source>
</evidence>
<feature type="region of interest" description="Disordered" evidence="1">
    <location>
        <begin position="1"/>
        <end position="33"/>
    </location>
</feature>
<evidence type="ECO:0000313" key="3">
    <source>
        <dbReference type="Proteomes" id="UP001177003"/>
    </source>
</evidence>
<dbReference type="AlphaFoldDB" id="A0AA35YCZ6"/>
<evidence type="ECO:0000313" key="2">
    <source>
        <dbReference type="EMBL" id="CAI9268711.1"/>
    </source>
</evidence>
<dbReference type="Proteomes" id="UP001177003">
    <property type="component" value="Chromosome 1"/>
</dbReference>
<reference evidence="2" key="1">
    <citation type="submission" date="2023-04" db="EMBL/GenBank/DDBJ databases">
        <authorList>
            <person name="Vijverberg K."/>
            <person name="Xiong W."/>
            <person name="Schranz E."/>
        </authorList>
    </citation>
    <scope>NUCLEOTIDE SEQUENCE</scope>
</reference>
<name>A0AA35YCZ6_LACSI</name>